<dbReference type="EMBL" id="CAJVPL010001338">
    <property type="protein sequence ID" value="CAG8565908.1"/>
    <property type="molecule type" value="Genomic_DNA"/>
</dbReference>
<accession>A0A9N9BGZ4</accession>
<keyword evidence="2" id="KW-1185">Reference proteome</keyword>
<protein>
    <submittedName>
        <fullName evidence="1">941_t:CDS:1</fullName>
    </submittedName>
</protein>
<proteinExistence type="predicted"/>
<sequence length="338" mass="37986">MANNPKTHAQLYGLFLYRKKDIIAIQEKLGIGGNANQLAVPPDSELMGKTLADSFELLLELVGDLISIQEYLNINDDIIAIQEELGIVGYSNQERAEEADKNARVYLQKFEEFHGPLEDVPSVLIQKFIDRGVKMFYSTGEGLPLFPKVSPQQLHEIFVKNPSSTGQCPCLKQLEVNTIMTSNTNISSDQVDDELHEELLYEVLLYKKKDIIAIQKKLGMLPDRRKGPIENIYQTALNQSKKGKTLDLVGELIDIRGDLGVADHPILTTLYGNMQEFDDVTFGKMSLGTLYHLLLYLEEDISTIQDHLGIDSHSDQEISGLEEANKNARAYLQRSIYG</sequence>
<dbReference type="Proteomes" id="UP000789831">
    <property type="component" value="Unassembled WGS sequence"/>
</dbReference>
<reference evidence="1" key="1">
    <citation type="submission" date="2021-06" db="EMBL/GenBank/DDBJ databases">
        <authorList>
            <person name="Kallberg Y."/>
            <person name="Tangrot J."/>
            <person name="Rosling A."/>
        </authorList>
    </citation>
    <scope>NUCLEOTIDE SEQUENCE</scope>
    <source>
        <strain evidence="1">MT106</strain>
    </source>
</reference>
<dbReference type="AlphaFoldDB" id="A0A9N9BGZ4"/>
<name>A0A9N9BGZ4_9GLOM</name>
<organism evidence="1 2">
    <name type="scientific">Ambispora gerdemannii</name>
    <dbReference type="NCBI Taxonomy" id="144530"/>
    <lineage>
        <taxon>Eukaryota</taxon>
        <taxon>Fungi</taxon>
        <taxon>Fungi incertae sedis</taxon>
        <taxon>Mucoromycota</taxon>
        <taxon>Glomeromycotina</taxon>
        <taxon>Glomeromycetes</taxon>
        <taxon>Archaeosporales</taxon>
        <taxon>Ambisporaceae</taxon>
        <taxon>Ambispora</taxon>
    </lineage>
</organism>
<evidence type="ECO:0000313" key="1">
    <source>
        <dbReference type="EMBL" id="CAG8565908.1"/>
    </source>
</evidence>
<dbReference type="OrthoDB" id="10314452at2759"/>
<comment type="caution">
    <text evidence="1">The sequence shown here is derived from an EMBL/GenBank/DDBJ whole genome shotgun (WGS) entry which is preliminary data.</text>
</comment>
<gene>
    <name evidence="1" type="ORF">AGERDE_LOCUS7389</name>
</gene>
<evidence type="ECO:0000313" key="2">
    <source>
        <dbReference type="Proteomes" id="UP000789831"/>
    </source>
</evidence>